<reference evidence="2 3" key="1">
    <citation type="journal article" date="2023" name="Plants (Basel)">
        <title>Bridging the Gap: Combining Genomics and Transcriptomics Approaches to Understand Stylosanthes scabra, an Orphan Legume from the Brazilian Caatinga.</title>
        <authorList>
            <person name="Ferreira-Neto J.R.C."/>
            <person name="da Silva M.D."/>
            <person name="Binneck E."/>
            <person name="de Melo N.F."/>
            <person name="da Silva R.H."/>
            <person name="de Melo A.L.T.M."/>
            <person name="Pandolfi V."/>
            <person name="Bustamante F.O."/>
            <person name="Brasileiro-Vidal A.C."/>
            <person name="Benko-Iseppon A.M."/>
        </authorList>
    </citation>
    <scope>NUCLEOTIDE SEQUENCE [LARGE SCALE GENOMIC DNA]</scope>
    <source>
        <tissue evidence="2">Leaves</tissue>
    </source>
</reference>
<comment type="caution">
    <text evidence="2">The sequence shown here is derived from an EMBL/GenBank/DDBJ whole genome shotgun (WGS) entry which is preliminary data.</text>
</comment>
<evidence type="ECO:0000256" key="1">
    <source>
        <dbReference type="SAM" id="MobiDB-lite"/>
    </source>
</evidence>
<accession>A0ABU6R5E8</accession>
<name>A0ABU6R5E8_9FABA</name>
<organism evidence="2 3">
    <name type="scientific">Stylosanthes scabra</name>
    <dbReference type="NCBI Taxonomy" id="79078"/>
    <lineage>
        <taxon>Eukaryota</taxon>
        <taxon>Viridiplantae</taxon>
        <taxon>Streptophyta</taxon>
        <taxon>Embryophyta</taxon>
        <taxon>Tracheophyta</taxon>
        <taxon>Spermatophyta</taxon>
        <taxon>Magnoliopsida</taxon>
        <taxon>eudicotyledons</taxon>
        <taxon>Gunneridae</taxon>
        <taxon>Pentapetalae</taxon>
        <taxon>rosids</taxon>
        <taxon>fabids</taxon>
        <taxon>Fabales</taxon>
        <taxon>Fabaceae</taxon>
        <taxon>Papilionoideae</taxon>
        <taxon>50 kb inversion clade</taxon>
        <taxon>dalbergioids sensu lato</taxon>
        <taxon>Dalbergieae</taxon>
        <taxon>Pterocarpus clade</taxon>
        <taxon>Stylosanthes</taxon>
    </lineage>
</organism>
<dbReference type="EMBL" id="JASCZI010030243">
    <property type="protein sequence ID" value="MED6119649.1"/>
    <property type="molecule type" value="Genomic_DNA"/>
</dbReference>
<proteinExistence type="predicted"/>
<keyword evidence="3" id="KW-1185">Reference proteome</keyword>
<protein>
    <submittedName>
        <fullName evidence="2">Uncharacterized protein</fullName>
    </submittedName>
</protein>
<sequence length="317" mass="36568">MLYSKRSESPTGIGFPSLETTKCQNKAPIYSHFQNSERLHHQKPLQHYTTLLTMDDPPTTMYYYVYRGWRPGIYTFRDDFEANTRYYKKASYAFHHTLESATVAWNTYFGHRPPQIPSATNHDNDVPDPFLPPEIRHQQRGSPSWRCMSATHRKWHAHCQHQQPEGQSIAALNLRALLMQACHHLGMPPPIYRTVAQRIPDRRLTYRHLVSLVPPARTAAIVVCSRLALDPNHSWDDAARLGLRRLCELTGGFVDDYSLDQLHLWKKRYTDLGSDLEAMEARMDAMVLRQASLRRQLGMSEEEEGEGVNEATISQPD</sequence>
<evidence type="ECO:0000313" key="3">
    <source>
        <dbReference type="Proteomes" id="UP001341840"/>
    </source>
</evidence>
<dbReference type="Proteomes" id="UP001341840">
    <property type="component" value="Unassembled WGS sequence"/>
</dbReference>
<gene>
    <name evidence="2" type="ORF">PIB30_013525</name>
</gene>
<evidence type="ECO:0000313" key="2">
    <source>
        <dbReference type="EMBL" id="MED6119649.1"/>
    </source>
</evidence>
<feature type="region of interest" description="Disordered" evidence="1">
    <location>
        <begin position="298"/>
        <end position="317"/>
    </location>
</feature>